<dbReference type="EnsemblPlants" id="Kaladp0043s0003.1.v1.1">
    <property type="protein sequence ID" value="Kaladp0043s0003.1.v1.1.CDS.1"/>
    <property type="gene ID" value="Kaladp0043s0003.v1.1"/>
</dbReference>
<organism evidence="1 2">
    <name type="scientific">Kalanchoe fedtschenkoi</name>
    <name type="common">Lavender scallops</name>
    <name type="synonym">South American air plant</name>
    <dbReference type="NCBI Taxonomy" id="63787"/>
    <lineage>
        <taxon>Eukaryota</taxon>
        <taxon>Viridiplantae</taxon>
        <taxon>Streptophyta</taxon>
        <taxon>Embryophyta</taxon>
        <taxon>Tracheophyta</taxon>
        <taxon>Spermatophyta</taxon>
        <taxon>Magnoliopsida</taxon>
        <taxon>eudicotyledons</taxon>
        <taxon>Gunneridae</taxon>
        <taxon>Pentapetalae</taxon>
        <taxon>Saxifragales</taxon>
        <taxon>Crassulaceae</taxon>
        <taxon>Kalanchoe</taxon>
    </lineage>
</organism>
<sequence>MNKSLFSVKVEFPLNANLDLDATAATDFFGEGVDLESQHLDTAALMRTPPLLRIEFE</sequence>
<evidence type="ECO:0000313" key="2">
    <source>
        <dbReference type="Proteomes" id="UP000594263"/>
    </source>
</evidence>
<proteinExistence type="predicted"/>
<evidence type="ECO:0000313" key="1">
    <source>
        <dbReference type="EnsemblPlants" id="Kaladp0043s0003.1.v1.1.CDS.1"/>
    </source>
</evidence>
<dbReference type="AlphaFoldDB" id="A0A7N0TR11"/>
<dbReference type="Gramene" id="Kaladp0043s0003.1.v1.1">
    <property type="protein sequence ID" value="Kaladp0043s0003.1.v1.1.CDS.1"/>
    <property type="gene ID" value="Kaladp0043s0003.v1.1"/>
</dbReference>
<dbReference type="Proteomes" id="UP000594263">
    <property type="component" value="Unplaced"/>
</dbReference>
<protein>
    <submittedName>
        <fullName evidence="1">Uncharacterized protein</fullName>
    </submittedName>
</protein>
<reference evidence="1" key="1">
    <citation type="submission" date="2021-01" db="UniProtKB">
        <authorList>
            <consortium name="EnsemblPlants"/>
        </authorList>
    </citation>
    <scope>IDENTIFICATION</scope>
</reference>
<accession>A0A7N0TR11</accession>
<name>A0A7N0TR11_KALFE</name>
<keyword evidence="2" id="KW-1185">Reference proteome</keyword>